<dbReference type="PANTHER" id="PTHR31605">
    <property type="entry name" value="GLYCEROL-3-PHOSPHATE O-ACYLTRANSFERASE 1"/>
    <property type="match status" value="1"/>
</dbReference>
<proteinExistence type="predicted"/>
<keyword evidence="1" id="KW-0812">Transmembrane</keyword>
<evidence type="ECO:0000256" key="1">
    <source>
        <dbReference type="SAM" id="Phobius"/>
    </source>
</evidence>
<dbReference type="GO" id="GO:0008654">
    <property type="term" value="P:phospholipid biosynthetic process"/>
    <property type="evidence" value="ECO:0007669"/>
    <property type="project" value="TreeGrafter"/>
</dbReference>
<evidence type="ECO:0000313" key="4">
    <source>
        <dbReference type="Proteomes" id="UP000187464"/>
    </source>
</evidence>
<dbReference type="PANTHER" id="PTHR31605:SF0">
    <property type="entry name" value="GLYCEROL-3-PHOSPHATE O-ACYLTRANSFERASE 1"/>
    <property type="match status" value="1"/>
</dbReference>
<dbReference type="GO" id="GO:0016287">
    <property type="term" value="F:glycerone-phosphate O-acyltransferase activity"/>
    <property type="evidence" value="ECO:0007669"/>
    <property type="project" value="TreeGrafter"/>
</dbReference>
<evidence type="ECO:0000313" key="3">
    <source>
        <dbReference type="EMBL" id="SCD18905.1"/>
    </source>
</evidence>
<dbReference type="SMART" id="SM00563">
    <property type="entry name" value="PlsC"/>
    <property type="match status" value="1"/>
</dbReference>
<keyword evidence="1" id="KW-1133">Transmembrane helix</keyword>
<dbReference type="KEGG" id="psac:PSM36_0069"/>
<dbReference type="EMBL" id="LT605205">
    <property type="protein sequence ID" value="SCD18905.1"/>
    <property type="molecule type" value="Genomic_DNA"/>
</dbReference>
<feature type="transmembrane region" description="Helical" evidence="1">
    <location>
        <begin position="312"/>
        <end position="338"/>
    </location>
</feature>
<reference evidence="3 4" key="1">
    <citation type="submission" date="2016-08" db="EMBL/GenBank/DDBJ databases">
        <authorList>
            <person name="Seilhamer J.J."/>
        </authorList>
    </citation>
    <scope>NUCLEOTIDE SEQUENCE [LARGE SCALE GENOMIC DNA]</scope>
    <source>
        <strain evidence="3">M3/6</strain>
    </source>
</reference>
<feature type="transmembrane region" description="Helical" evidence="1">
    <location>
        <begin position="383"/>
        <end position="403"/>
    </location>
</feature>
<organism evidence="3 4">
    <name type="scientific">Proteiniphilum saccharofermentans</name>
    <dbReference type="NCBI Taxonomy" id="1642647"/>
    <lineage>
        <taxon>Bacteria</taxon>
        <taxon>Pseudomonadati</taxon>
        <taxon>Bacteroidota</taxon>
        <taxon>Bacteroidia</taxon>
        <taxon>Bacteroidales</taxon>
        <taxon>Dysgonomonadaceae</taxon>
        <taxon>Proteiniphilum</taxon>
    </lineage>
</organism>
<dbReference type="AlphaFoldDB" id="A0A1R3T4I3"/>
<dbReference type="InterPro" id="IPR002123">
    <property type="entry name" value="Plipid/glycerol_acylTrfase"/>
</dbReference>
<dbReference type="SUPFAM" id="SSF69593">
    <property type="entry name" value="Glycerol-3-phosphate (1)-acyltransferase"/>
    <property type="match status" value="1"/>
</dbReference>
<feature type="transmembrane region" description="Helical" evidence="1">
    <location>
        <begin position="358"/>
        <end position="377"/>
    </location>
</feature>
<keyword evidence="4" id="KW-1185">Reference proteome</keyword>
<dbReference type="GO" id="GO:0004366">
    <property type="term" value="F:glycerol-3-phosphate O-acyltransferase activity"/>
    <property type="evidence" value="ECO:0007669"/>
    <property type="project" value="TreeGrafter"/>
</dbReference>
<protein>
    <submittedName>
        <fullName evidence="3">Putative membrane protein</fullName>
    </submittedName>
</protein>
<dbReference type="Proteomes" id="UP000187464">
    <property type="component" value="Chromosome I"/>
</dbReference>
<dbReference type="RefSeq" id="WP_076928298.1">
    <property type="nucleotide sequence ID" value="NZ_LT605205.1"/>
</dbReference>
<name>A0A1R3T4I3_9BACT</name>
<dbReference type="InterPro" id="IPR052744">
    <property type="entry name" value="GPAT/DAPAT"/>
</dbReference>
<keyword evidence="1" id="KW-0472">Membrane</keyword>
<gene>
    <name evidence="3" type="ORF">PSM36_0069</name>
</gene>
<evidence type="ECO:0000259" key="2">
    <source>
        <dbReference type="SMART" id="SM00563"/>
    </source>
</evidence>
<accession>A0A1R3T4I3</accession>
<sequence length="436" mass="51104">MIYRYDFRYALAKIPVNTALRLNFRKLVFVGKKENVSKKRAIIFAPNHRNALIDALILVFASYHRKQIVFLARADIFKKSFMAWLLRGMRIMPVFRIRDGKDNLDKNNEIFNNAARILRKNNPIALFPEAKHNPKQSLLPIQKAVPRIVLPTEASVDFQLRSQIVPVSIYYRDMFGFLSDVYVTFGTPIEVSGYKDMYNENSVLAINQLRQELENRLKSMVVNIWNDEFYNEYSHAIDWNGDRIAREKFSGRKDDFLQASLYIVKRLDELYEDNRTEFDQKTAGFREAHALLKEHGLTSKDRLWKPSSGWNLFARFMALILSAPIAFLGFLNGIFPILINKKLSGLFKDKQFIPSARYAAGLFFVPIFDLIQSLIVGAVTKDWLLALGYFILMPLTFYFALYWRKWLKTTLRDSKVRRFTKQHPDTWKRVLELIRL</sequence>
<feature type="domain" description="Phospholipid/glycerol acyltransferase" evidence="2">
    <location>
        <begin position="42"/>
        <end position="172"/>
    </location>
</feature>
<dbReference type="Pfam" id="PF01553">
    <property type="entry name" value="Acyltransferase"/>
    <property type="match status" value="1"/>
</dbReference>
<dbReference type="STRING" id="1642647.PSM36_0069"/>